<dbReference type="SUPFAM" id="SSF101898">
    <property type="entry name" value="NHL repeat"/>
    <property type="match status" value="1"/>
</dbReference>
<protein>
    <recommendedName>
        <fullName evidence="4">dTDP-glucose 4,6-dehydratase</fullName>
    </recommendedName>
</protein>
<dbReference type="Proteomes" id="UP000248014">
    <property type="component" value="Unassembled WGS sequence"/>
</dbReference>
<accession>A0A2V3V014</accession>
<evidence type="ECO:0000313" key="2">
    <source>
        <dbReference type="EMBL" id="PXW75063.1"/>
    </source>
</evidence>
<dbReference type="AlphaFoldDB" id="A0A2V3V014"/>
<dbReference type="InterPro" id="IPR008557">
    <property type="entry name" value="PhoX"/>
</dbReference>
<reference evidence="2 3" key="1">
    <citation type="submission" date="2018-05" db="EMBL/GenBank/DDBJ databases">
        <title>Genomic Encyclopedia of Type Strains, Phase IV (KMG-IV): sequencing the most valuable type-strain genomes for metagenomic binning, comparative biology and taxonomic classification.</title>
        <authorList>
            <person name="Goeker M."/>
        </authorList>
    </citation>
    <scope>NUCLEOTIDE SEQUENCE [LARGE SCALE GENOMIC DNA]</scope>
    <source>
        <strain evidence="2 3">DSM 3183</strain>
    </source>
</reference>
<dbReference type="EMBL" id="QJJM01000007">
    <property type="protein sequence ID" value="PXW75063.1"/>
    <property type="molecule type" value="Genomic_DNA"/>
</dbReference>
<keyword evidence="3" id="KW-1185">Reference proteome</keyword>
<comment type="caution">
    <text evidence="2">The sequence shown here is derived from an EMBL/GenBank/DDBJ whole genome shotgun (WGS) entry which is preliminary data.</text>
</comment>
<gene>
    <name evidence="2" type="ORF">C7451_10731</name>
</gene>
<name>A0A2V3V014_9SPHN</name>
<dbReference type="Pfam" id="PF05787">
    <property type="entry name" value="PhoX"/>
    <property type="match status" value="1"/>
</dbReference>
<sequence length="671" mass="71372">MPSPSGHHNRAQLGQHTRTPLQRGAECGINYLIFGGITVSHLTDAARAPYRTEMADHDNPNCLEAIVAANPSRRRILVNGLFGLALAPMVASCGGDGNGAGNNVTLPPNTGTAPTPTPAPAPAPSFSVTFNSVAANQNDRVTVPTGYETSILLKAGDVIEPGVAGFGGAFPTPGQAEKWAGGNHDGMELFAIPNTDANTSGVLAVNFEYPDFNILMSDADVAAITSNPASATAAQRQLALSAVGVGVVEIAKGADGKWSVVPNSRYNKRYTGNSAYRVGGPAAGLLSNPIKGTLNNCASGRTPWNTYLTCEETTDNYFDPSQPANDYGWVVEIDPFQELAAPTKRTAMGRFDHENTAFMANSDRRVAFYMGDDATPGCIYKFVCERAFSATNRAANIDMLDFGQLFVARFNADGTGEWRLLQQGQNGLVVGARDPGDISQSTTPPAPRTVDFRNQADVLINTKSAARVAGGTVMDRPEWITVAPDNTAIFVALTNNSGRRVTDATNPRVTNRHGHILKMRESGDSPLATTFTWELFLLAGDPALRSGGENLVGNISGDTFSSPDGIRIDPQGRLWVQTDHSVPGNSGVSGVTIDQAFGHNAMFYVDQKTKQSKRFLVGPLGCEITGIAYTPSLTDFFVNIQHPTGNWPINGEKPRSSTVVVTRTDKQPVGN</sequence>
<proteinExistence type="predicted"/>
<dbReference type="PANTHER" id="PTHR35399:SF2">
    <property type="entry name" value="DUF839 DOMAIN-CONTAINING PROTEIN"/>
    <property type="match status" value="1"/>
</dbReference>
<evidence type="ECO:0008006" key="4">
    <source>
        <dbReference type="Google" id="ProtNLM"/>
    </source>
</evidence>
<evidence type="ECO:0000256" key="1">
    <source>
        <dbReference type="SAM" id="MobiDB-lite"/>
    </source>
</evidence>
<organism evidence="2 3">
    <name type="scientific">Blastomonas natatoria</name>
    <dbReference type="NCBI Taxonomy" id="34015"/>
    <lineage>
        <taxon>Bacteria</taxon>
        <taxon>Pseudomonadati</taxon>
        <taxon>Pseudomonadota</taxon>
        <taxon>Alphaproteobacteria</taxon>
        <taxon>Sphingomonadales</taxon>
        <taxon>Sphingomonadaceae</taxon>
        <taxon>Blastomonas</taxon>
    </lineage>
</organism>
<dbReference type="PANTHER" id="PTHR35399">
    <property type="entry name" value="SLR8030 PROTEIN"/>
    <property type="match status" value="1"/>
</dbReference>
<feature type="region of interest" description="Disordered" evidence="1">
    <location>
        <begin position="648"/>
        <end position="671"/>
    </location>
</feature>
<evidence type="ECO:0000313" key="3">
    <source>
        <dbReference type="Proteomes" id="UP000248014"/>
    </source>
</evidence>